<evidence type="ECO:0000259" key="8">
    <source>
        <dbReference type="PROSITE" id="PS51032"/>
    </source>
</evidence>
<keyword evidence="2" id="KW-0805">Transcription regulation</keyword>
<dbReference type="InterPro" id="IPR001471">
    <property type="entry name" value="AP2/ERF_dom"/>
</dbReference>
<keyword evidence="3" id="KW-0238">DNA-binding</keyword>
<dbReference type="InterPro" id="IPR050913">
    <property type="entry name" value="AP2/ERF_ERF"/>
</dbReference>
<evidence type="ECO:0000256" key="7">
    <source>
        <dbReference type="SAM" id="MobiDB-lite"/>
    </source>
</evidence>
<evidence type="ECO:0000313" key="9">
    <source>
        <dbReference type="EMBL" id="GMN67662.1"/>
    </source>
</evidence>
<comment type="subcellular location">
    <subcellularLocation>
        <location evidence="1">Nucleus</location>
    </subcellularLocation>
</comment>
<protein>
    <recommendedName>
        <fullName evidence="8">AP2/ERF domain-containing protein</fullName>
    </recommendedName>
</protein>
<name>A0AA88E3Y6_FICCA</name>
<reference evidence="9" key="1">
    <citation type="submission" date="2023-07" db="EMBL/GenBank/DDBJ databases">
        <title>draft genome sequence of fig (Ficus carica).</title>
        <authorList>
            <person name="Takahashi T."/>
            <person name="Nishimura K."/>
        </authorList>
    </citation>
    <scope>NUCLEOTIDE SEQUENCE</scope>
</reference>
<dbReference type="Pfam" id="PF00847">
    <property type="entry name" value="AP2"/>
    <property type="match status" value="1"/>
</dbReference>
<dbReference type="Gene3D" id="3.30.730.10">
    <property type="entry name" value="AP2/ERF domain"/>
    <property type="match status" value="1"/>
</dbReference>
<evidence type="ECO:0000256" key="1">
    <source>
        <dbReference type="ARBA" id="ARBA00004123"/>
    </source>
</evidence>
<gene>
    <name evidence="9" type="ORF">TIFTF001_036720</name>
    <name evidence="10" type="ORF">TIFTF001_036730</name>
</gene>
<evidence type="ECO:0000256" key="2">
    <source>
        <dbReference type="ARBA" id="ARBA00023015"/>
    </source>
</evidence>
<dbReference type="GO" id="GO:0005634">
    <property type="term" value="C:nucleus"/>
    <property type="evidence" value="ECO:0007669"/>
    <property type="project" value="UniProtKB-SubCell"/>
</dbReference>
<dbReference type="SUPFAM" id="SSF54171">
    <property type="entry name" value="DNA-binding domain"/>
    <property type="match status" value="1"/>
</dbReference>
<feature type="region of interest" description="Disordered" evidence="7">
    <location>
        <begin position="111"/>
        <end position="148"/>
    </location>
</feature>
<dbReference type="PROSITE" id="PS51032">
    <property type="entry name" value="AP2_ERF"/>
    <property type="match status" value="1"/>
</dbReference>
<keyword evidence="5" id="KW-0539">Nucleus</keyword>
<dbReference type="PANTHER" id="PTHR31194">
    <property type="entry name" value="SHN SHINE , DNA BINDING / TRANSCRIPTION FACTOR"/>
    <property type="match status" value="1"/>
</dbReference>
<dbReference type="PANTHER" id="PTHR31194:SF90">
    <property type="entry name" value="ETHYLENE-RESPONSIVE TRANSCRIPTION FACTOR RAP2-11"/>
    <property type="match status" value="1"/>
</dbReference>
<evidence type="ECO:0000256" key="5">
    <source>
        <dbReference type="ARBA" id="ARBA00023242"/>
    </source>
</evidence>
<comment type="caution">
    <text evidence="9">The sequence shown here is derived from an EMBL/GenBank/DDBJ whole genome shotgun (WGS) entry which is preliminary data.</text>
</comment>
<feature type="domain" description="AP2/ERF" evidence="8">
    <location>
        <begin position="31"/>
        <end position="88"/>
    </location>
</feature>
<evidence type="ECO:0000256" key="6">
    <source>
        <dbReference type="ARBA" id="ARBA00024343"/>
    </source>
</evidence>
<keyword evidence="4" id="KW-0804">Transcription</keyword>
<feature type="compositionally biased region" description="Low complexity" evidence="7">
    <location>
        <begin position="122"/>
        <end position="133"/>
    </location>
</feature>
<dbReference type="EMBL" id="BTGU01000484">
    <property type="protein sequence ID" value="GMN67662.1"/>
    <property type="molecule type" value="Genomic_DNA"/>
</dbReference>
<dbReference type="PRINTS" id="PR00367">
    <property type="entry name" value="ETHRSPELEMNT"/>
</dbReference>
<dbReference type="EMBL" id="BTGU01000485">
    <property type="protein sequence ID" value="GMN67669.1"/>
    <property type="molecule type" value="Genomic_DNA"/>
</dbReference>
<dbReference type="GO" id="GO:0003700">
    <property type="term" value="F:DNA-binding transcription factor activity"/>
    <property type="evidence" value="ECO:0007669"/>
    <property type="project" value="InterPro"/>
</dbReference>
<comment type="similarity">
    <text evidence="6">Belongs to the AP2/ERF transcription factor family. ERF subfamily.</text>
</comment>
<evidence type="ECO:0000256" key="3">
    <source>
        <dbReference type="ARBA" id="ARBA00023125"/>
    </source>
</evidence>
<dbReference type="FunFam" id="3.30.730.10:FF:000005">
    <property type="entry name" value="ethylene-responsive transcription factor RAP2-11"/>
    <property type="match status" value="1"/>
</dbReference>
<feature type="compositionally biased region" description="Polar residues" evidence="7">
    <location>
        <begin position="112"/>
        <end position="121"/>
    </location>
</feature>
<dbReference type="GO" id="GO:0003677">
    <property type="term" value="F:DNA binding"/>
    <property type="evidence" value="ECO:0007669"/>
    <property type="project" value="UniProtKB-KW"/>
</dbReference>
<evidence type="ECO:0000313" key="10">
    <source>
        <dbReference type="EMBL" id="GMN67669.1"/>
    </source>
</evidence>
<dbReference type="InterPro" id="IPR036955">
    <property type="entry name" value="AP2/ERF_dom_sf"/>
</dbReference>
<evidence type="ECO:0000256" key="4">
    <source>
        <dbReference type="ARBA" id="ARBA00023163"/>
    </source>
</evidence>
<feature type="compositionally biased region" description="Polar residues" evidence="7">
    <location>
        <begin position="134"/>
        <end position="148"/>
    </location>
</feature>
<sequence length="265" mass="29833">MEILAPKQLKGGLANRKSKFNKERANTKSNKFVGVRQRPSGKWVAEIKDTTRKIRMWLGTFDTAEEAARAYDEAACLLRGSNTRTNFANRTPINSQLSLKIRNLLNHKKSLKQTTNQNNRASSRISSTCSVSSNPKTDLSHYNTNKTPNSTTNYTSHMIFDGAYMPDMSNCIDELQPSMPHFDHSWPIPIGFDQFPITQTRGIESSSATEFELTEFGRLKLERQISASLYAMNGVNEHVESAFDVGDAGDALWDLSAFYQLYCQS</sequence>
<evidence type="ECO:0000313" key="11">
    <source>
        <dbReference type="Proteomes" id="UP001187192"/>
    </source>
</evidence>
<dbReference type="GO" id="GO:0009877">
    <property type="term" value="P:nodulation"/>
    <property type="evidence" value="ECO:0007669"/>
    <property type="project" value="UniProtKB-ARBA"/>
</dbReference>
<accession>A0AA88E3Y6</accession>
<dbReference type="Proteomes" id="UP001187192">
    <property type="component" value="Unassembled WGS sequence"/>
</dbReference>
<dbReference type="SMART" id="SM00380">
    <property type="entry name" value="AP2"/>
    <property type="match status" value="1"/>
</dbReference>
<dbReference type="InterPro" id="IPR016177">
    <property type="entry name" value="DNA-bd_dom_sf"/>
</dbReference>
<proteinExistence type="inferred from homology"/>
<keyword evidence="11" id="KW-1185">Reference proteome</keyword>
<dbReference type="CDD" id="cd00018">
    <property type="entry name" value="AP2"/>
    <property type="match status" value="1"/>
</dbReference>
<organism evidence="9 11">
    <name type="scientific">Ficus carica</name>
    <name type="common">Common fig</name>
    <dbReference type="NCBI Taxonomy" id="3494"/>
    <lineage>
        <taxon>Eukaryota</taxon>
        <taxon>Viridiplantae</taxon>
        <taxon>Streptophyta</taxon>
        <taxon>Embryophyta</taxon>
        <taxon>Tracheophyta</taxon>
        <taxon>Spermatophyta</taxon>
        <taxon>Magnoliopsida</taxon>
        <taxon>eudicotyledons</taxon>
        <taxon>Gunneridae</taxon>
        <taxon>Pentapetalae</taxon>
        <taxon>rosids</taxon>
        <taxon>fabids</taxon>
        <taxon>Rosales</taxon>
        <taxon>Moraceae</taxon>
        <taxon>Ficeae</taxon>
        <taxon>Ficus</taxon>
    </lineage>
</organism>
<dbReference type="AlphaFoldDB" id="A0AA88E3Y6"/>